<name>A0ABY6LUP1_9ARAC</name>
<evidence type="ECO:0000313" key="3">
    <source>
        <dbReference type="Proteomes" id="UP001235939"/>
    </source>
</evidence>
<dbReference type="InterPro" id="IPR036397">
    <property type="entry name" value="RNaseH_sf"/>
</dbReference>
<gene>
    <name evidence="2" type="ORF">LAZ67_X000914</name>
</gene>
<dbReference type="InterPro" id="IPR012337">
    <property type="entry name" value="RNaseH-like_sf"/>
</dbReference>
<evidence type="ECO:0000256" key="1">
    <source>
        <dbReference type="SAM" id="MobiDB-lite"/>
    </source>
</evidence>
<dbReference type="Proteomes" id="UP001235939">
    <property type="component" value="Chromosome X"/>
</dbReference>
<dbReference type="EMBL" id="CP092886">
    <property type="protein sequence ID" value="UYV84031.1"/>
    <property type="molecule type" value="Genomic_DNA"/>
</dbReference>
<dbReference type="SUPFAM" id="SSF53098">
    <property type="entry name" value="Ribonuclease H-like"/>
    <property type="match status" value="1"/>
</dbReference>
<protein>
    <submittedName>
        <fullName evidence="2">SSBP2</fullName>
    </submittedName>
</protein>
<reference evidence="2 3" key="1">
    <citation type="submission" date="2022-03" db="EMBL/GenBank/DDBJ databases">
        <title>A chromosomal length assembly of Cordylochernes scorpioides.</title>
        <authorList>
            <person name="Zeh D."/>
            <person name="Zeh J."/>
        </authorList>
    </citation>
    <scope>NUCLEOTIDE SEQUENCE [LARGE SCALE GENOMIC DNA]</scope>
    <source>
        <strain evidence="2">IN4F17</strain>
        <tissue evidence="2">Whole Body</tissue>
    </source>
</reference>
<dbReference type="Pfam" id="PF04503">
    <property type="entry name" value="SSDP"/>
    <property type="match status" value="1"/>
</dbReference>
<feature type="compositionally biased region" description="Basic and acidic residues" evidence="1">
    <location>
        <begin position="171"/>
        <end position="187"/>
    </location>
</feature>
<proteinExistence type="predicted"/>
<sequence>MHLSKSSFIPVLEVSWLNSVYPGSGLLSETVMSGPAICLSTEAVSDERPGKTGFNHVVSNGRLFSFRTNAFVQVFIHSSVGSPPGMNPMNPRMNPPRGQPLGPMNPANYGGMRPPPNSAMGPGGPGMPPMSIIAKSVNRLPANSSVTVQWLPAHIGIPRNELADSLAKSGDLGHPESRKSTTRLDERDLLRTIKTQCLQE</sequence>
<evidence type="ECO:0000313" key="2">
    <source>
        <dbReference type="EMBL" id="UYV84031.1"/>
    </source>
</evidence>
<dbReference type="Gene3D" id="3.30.420.10">
    <property type="entry name" value="Ribonuclease H-like superfamily/Ribonuclease H"/>
    <property type="match status" value="1"/>
</dbReference>
<feature type="region of interest" description="Disordered" evidence="1">
    <location>
        <begin position="166"/>
        <end position="187"/>
    </location>
</feature>
<organism evidence="2 3">
    <name type="scientific">Cordylochernes scorpioides</name>
    <dbReference type="NCBI Taxonomy" id="51811"/>
    <lineage>
        <taxon>Eukaryota</taxon>
        <taxon>Metazoa</taxon>
        <taxon>Ecdysozoa</taxon>
        <taxon>Arthropoda</taxon>
        <taxon>Chelicerata</taxon>
        <taxon>Arachnida</taxon>
        <taxon>Pseudoscorpiones</taxon>
        <taxon>Cheliferoidea</taxon>
        <taxon>Chernetidae</taxon>
        <taxon>Cordylochernes</taxon>
    </lineage>
</organism>
<accession>A0ABY6LUP1</accession>
<keyword evidence="3" id="KW-1185">Reference proteome</keyword>